<feature type="transmembrane region" description="Helical" evidence="1">
    <location>
        <begin position="16"/>
        <end position="34"/>
    </location>
</feature>
<name>A0A3A9VXK6_9ACTN</name>
<gene>
    <name evidence="3" type="ORF">D7318_25460</name>
    <name evidence="2" type="ORF">D7319_26095</name>
</gene>
<evidence type="ECO:0000313" key="5">
    <source>
        <dbReference type="Proteomes" id="UP000275024"/>
    </source>
</evidence>
<evidence type="ECO:0000313" key="3">
    <source>
        <dbReference type="EMBL" id="RKN16775.1"/>
    </source>
</evidence>
<evidence type="ECO:0000313" key="2">
    <source>
        <dbReference type="EMBL" id="RKN05242.1"/>
    </source>
</evidence>
<dbReference type="Proteomes" id="UP000275024">
    <property type="component" value="Unassembled WGS sequence"/>
</dbReference>
<protein>
    <recommendedName>
        <fullName evidence="6">Tetratricopeptide repeat protein</fullName>
    </recommendedName>
</protein>
<evidence type="ECO:0000313" key="4">
    <source>
        <dbReference type="Proteomes" id="UP000268652"/>
    </source>
</evidence>
<dbReference type="EMBL" id="RBDY01000026">
    <property type="protein sequence ID" value="RKN16775.1"/>
    <property type="molecule type" value="Genomic_DNA"/>
</dbReference>
<keyword evidence="1" id="KW-0812">Transmembrane</keyword>
<comment type="caution">
    <text evidence="2">The sequence shown here is derived from an EMBL/GenBank/DDBJ whole genome shotgun (WGS) entry which is preliminary data.</text>
</comment>
<dbReference type="AlphaFoldDB" id="A0A3A9VXK6"/>
<sequence length="538" mass="56179">MGSIGGYRPELVRRRGIAAALLNASGTGAGYLYLRLRARACASWVGTALLILAANAWNAAGTPLLWIPLYTAWLAAQVVDGYRRPRHLPVPDPAAPTGRPWVPFATGGVLLLLVASGLAWYRALPTEALERAERAHAARDCADALAHYARASASRYEFVLSPASADARTGRDACAVALDAEASAGRGDYRGAVRGYESYLALYDGAPPWTGAEQRLGQVRLLAADALAEAATGPTADDLGAAYGAAVAAYTAVRAQHPGTAEAAHVPERLDALYAAGTADLAERPCETVADLRALEDLAAVESDEAERLASRARSDLPGAQFACGEARFAEGAFCEAGDAFEAVLALAAATPERLTEAEDSVGRSLYECGVTHYDAERYGQARDALERLVDGYPDDGRASVAEDLLIAVEIREVNEGRTGELPEPTPVGTAPGGTVTVKVVNDSPEALEILWTGPETGTATLDACADCTTRGELDGVFGEACGTDAERPAETLTLAPGAYELVIRTTTGAFLSPHAGAWHLSAGTAYEDCYALASDAT</sequence>
<keyword evidence="1" id="KW-0472">Membrane</keyword>
<dbReference type="EMBL" id="RBDX01000028">
    <property type="protein sequence ID" value="RKN05242.1"/>
    <property type="molecule type" value="Genomic_DNA"/>
</dbReference>
<dbReference type="RefSeq" id="WP_120699543.1">
    <property type="nucleotide sequence ID" value="NZ_RBDX01000028.1"/>
</dbReference>
<dbReference type="SUPFAM" id="SSF48452">
    <property type="entry name" value="TPR-like"/>
    <property type="match status" value="1"/>
</dbReference>
<dbReference type="Gene3D" id="1.25.40.10">
    <property type="entry name" value="Tetratricopeptide repeat domain"/>
    <property type="match status" value="1"/>
</dbReference>
<keyword evidence="4" id="KW-1185">Reference proteome</keyword>
<evidence type="ECO:0000256" key="1">
    <source>
        <dbReference type="SAM" id="Phobius"/>
    </source>
</evidence>
<dbReference type="OrthoDB" id="4190207at2"/>
<dbReference type="InterPro" id="IPR011990">
    <property type="entry name" value="TPR-like_helical_dom_sf"/>
</dbReference>
<proteinExistence type="predicted"/>
<evidence type="ECO:0008006" key="6">
    <source>
        <dbReference type="Google" id="ProtNLM"/>
    </source>
</evidence>
<accession>A0A3A9VXK6</accession>
<organism evidence="2 5">
    <name type="scientific">Streptomyces radicis</name>
    <dbReference type="NCBI Taxonomy" id="1750517"/>
    <lineage>
        <taxon>Bacteria</taxon>
        <taxon>Bacillati</taxon>
        <taxon>Actinomycetota</taxon>
        <taxon>Actinomycetes</taxon>
        <taxon>Kitasatosporales</taxon>
        <taxon>Streptomycetaceae</taxon>
        <taxon>Streptomyces</taxon>
    </lineage>
</organism>
<dbReference type="Proteomes" id="UP000268652">
    <property type="component" value="Unassembled WGS sequence"/>
</dbReference>
<feature type="transmembrane region" description="Helical" evidence="1">
    <location>
        <begin position="41"/>
        <end position="60"/>
    </location>
</feature>
<reference evidence="4 5" key="1">
    <citation type="submission" date="2018-09" db="EMBL/GenBank/DDBJ databases">
        <title>Streptomyces sp. nov. DS1-2, an endophytic actinomycete isolated from roots of Dendrobium scabrilingue.</title>
        <authorList>
            <person name="Kuncharoen N."/>
            <person name="Kudo T."/>
            <person name="Ohkuma M."/>
            <person name="Yuki M."/>
            <person name="Tanasupawat S."/>
        </authorList>
    </citation>
    <scope>NUCLEOTIDE SEQUENCE [LARGE SCALE GENOMIC DNA]</scope>
    <source>
        <strain evidence="2 5">AZ1-7</strain>
        <strain evidence="3 4">DS1-2</strain>
    </source>
</reference>
<keyword evidence="1" id="KW-1133">Transmembrane helix</keyword>